<protein>
    <submittedName>
        <fullName evidence="2">Polysaccharide pyruvyl transferase CsaB</fullName>
    </submittedName>
</protein>
<dbReference type="InterPro" id="IPR019896">
    <property type="entry name" value="Polysacch_pyruvyl_Trfase_CsaB"/>
</dbReference>
<dbReference type="EMBL" id="JAMDLZ010000005">
    <property type="protein sequence ID" value="MCY9546059.1"/>
    <property type="molecule type" value="Genomic_DNA"/>
</dbReference>
<evidence type="ECO:0000313" key="2">
    <source>
        <dbReference type="EMBL" id="MCY9546059.1"/>
    </source>
</evidence>
<keyword evidence="3" id="KW-1185">Reference proteome</keyword>
<dbReference type="SUPFAM" id="SSF53756">
    <property type="entry name" value="UDP-Glycosyltransferase/glycogen phosphorylase"/>
    <property type="match status" value="1"/>
</dbReference>
<dbReference type="GO" id="GO:0016740">
    <property type="term" value="F:transferase activity"/>
    <property type="evidence" value="ECO:0007669"/>
    <property type="project" value="UniProtKB-KW"/>
</dbReference>
<evidence type="ECO:0000313" key="3">
    <source>
        <dbReference type="Proteomes" id="UP001527052"/>
    </source>
</evidence>
<accession>A0ABT4EK67</accession>
<name>A0ABT4EK67_9BACI</name>
<dbReference type="Gene3D" id="3.40.50.2000">
    <property type="entry name" value="Glycogen Phosphorylase B"/>
    <property type="match status" value="1"/>
</dbReference>
<keyword evidence="2" id="KW-0808">Transferase</keyword>
<evidence type="ECO:0000259" key="1">
    <source>
        <dbReference type="Pfam" id="PF04230"/>
    </source>
</evidence>
<reference evidence="2 3" key="1">
    <citation type="submission" date="2022-05" db="EMBL/GenBank/DDBJ databases">
        <title>Genome Sequencing of Bee-Associated Microbes.</title>
        <authorList>
            <person name="Dunlap C."/>
        </authorList>
    </citation>
    <scope>NUCLEOTIDE SEQUENCE [LARGE SCALE GENOMIC DNA]</scope>
    <source>
        <strain evidence="2 3">NRRL BD-083</strain>
    </source>
</reference>
<organism evidence="2 3">
    <name type="scientific">Lysinibacillus xylanilyticus</name>
    <dbReference type="NCBI Taxonomy" id="582475"/>
    <lineage>
        <taxon>Bacteria</taxon>
        <taxon>Bacillati</taxon>
        <taxon>Bacillota</taxon>
        <taxon>Bacilli</taxon>
        <taxon>Bacillales</taxon>
        <taxon>Bacillaceae</taxon>
        <taxon>Lysinibacillus</taxon>
    </lineage>
</organism>
<dbReference type="Proteomes" id="UP001527052">
    <property type="component" value="Unassembled WGS sequence"/>
</dbReference>
<proteinExistence type="predicted"/>
<dbReference type="PANTHER" id="PTHR36836">
    <property type="entry name" value="COLANIC ACID BIOSYNTHESIS PROTEIN WCAK"/>
    <property type="match status" value="1"/>
</dbReference>
<dbReference type="RefSeq" id="WP_268636100.1">
    <property type="nucleotide sequence ID" value="NZ_JAMDLZ010000005.1"/>
</dbReference>
<dbReference type="Pfam" id="PF04230">
    <property type="entry name" value="PS_pyruv_trans"/>
    <property type="match status" value="1"/>
</dbReference>
<feature type="domain" description="Polysaccharide pyruvyl transferase" evidence="1">
    <location>
        <begin position="13"/>
        <end position="290"/>
    </location>
</feature>
<dbReference type="PANTHER" id="PTHR36836:SF1">
    <property type="entry name" value="COLANIC ACID BIOSYNTHESIS PROTEIN WCAK"/>
    <property type="match status" value="1"/>
</dbReference>
<dbReference type="NCBIfam" id="TIGR03609">
    <property type="entry name" value="S_layer_CsaB"/>
    <property type="match status" value="1"/>
</dbReference>
<gene>
    <name evidence="2" type="primary">csaB</name>
    <name evidence="2" type="ORF">M5W82_03765</name>
</gene>
<sequence length="361" mass="40018">MHVVLSGYYGFDNVGDDAILLSIIQALRKCQSDIDITVLSNNPASTEKTYGVKAVNRWKMNEIRQVLKTADGLISGGGSLMQDQTGMKTIPYYAGVIQIAKWLKKPVFVYAQGMGPINHPLSKWIVRKAFNKVEKITVRDKASQSLLTEIGVKNEALIVPDPVIGLNGSNFHTNWLADESLSAKSYIAISVRDWPSTVDYKQKIADSLDQLVRHGEQIVFLPMHGEHDAKSSQEVAALMQEKSMIAPADLSIEEKIAVIGQSKLLIGMRLHSLIFSAIYSTPFIAISYDPKIDAFAEIVDQPIIGHVEVDDWNGTLLFEQTVKVIEQLTTVQENMRQKVQAFQDAAEKTAKLALEVFTKSS</sequence>
<dbReference type="InterPro" id="IPR007345">
    <property type="entry name" value="Polysacch_pyruvyl_Trfase"/>
</dbReference>
<comment type="caution">
    <text evidence="2">The sequence shown here is derived from an EMBL/GenBank/DDBJ whole genome shotgun (WGS) entry which is preliminary data.</text>
</comment>